<dbReference type="AlphaFoldDB" id="L1IHB1"/>
<dbReference type="KEGG" id="gtt:GUITHDRAFT_118232"/>
<dbReference type="OrthoDB" id="10573041at2759"/>
<dbReference type="GeneID" id="17292354"/>
<protein>
    <submittedName>
        <fullName evidence="1 2">Uncharacterized protein</fullName>
    </submittedName>
</protein>
<evidence type="ECO:0000313" key="1">
    <source>
        <dbReference type="EMBL" id="EKX35633.1"/>
    </source>
</evidence>
<dbReference type="Proteomes" id="UP000011087">
    <property type="component" value="Unassembled WGS sequence"/>
</dbReference>
<evidence type="ECO:0000313" key="2">
    <source>
        <dbReference type="EnsemblProtists" id="EKX35633"/>
    </source>
</evidence>
<accession>L1IHB1</accession>
<reference evidence="2" key="3">
    <citation type="submission" date="2016-03" db="UniProtKB">
        <authorList>
            <consortium name="EnsemblProtists"/>
        </authorList>
    </citation>
    <scope>IDENTIFICATION</scope>
</reference>
<organism evidence="1">
    <name type="scientific">Guillardia theta (strain CCMP2712)</name>
    <name type="common">Cryptophyte</name>
    <dbReference type="NCBI Taxonomy" id="905079"/>
    <lineage>
        <taxon>Eukaryota</taxon>
        <taxon>Cryptophyceae</taxon>
        <taxon>Pyrenomonadales</taxon>
        <taxon>Geminigeraceae</taxon>
        <taxon>Guillardia</taxon>
    </lineage>
</organism>
<evidence type="ECO:0000313" key="3">
    <source>
        <dbReference type="Proteomes" id="UP000011087"/>
    </source>
</evidence>
<dbReference type="EMBL" id="JH993087">
    <property type="protein sequence ID" value="EKX35633.1"/>
    <property type="molecule type" value="Genomic_DNA"/>
</dbReference>
<dbReference type="Gene3D" id="1.25.10.10">
    <property type="entry name" value="Leucine-rich Repeat Variant"/>
    <property type="match status" value="1"/>
</dbReference>
<reference evidence="3" key="2">
    <citation type="submission" date="2012-11" db="EMBL/GenBank/DDBJ databases">
        <authorList>
            <person name="Kuo A."/>
            <person name="Curtis B.A."/>
            <person name="Tanifuji G."/>
            <person name="Burki F."/>
            <person name="Gruber A."/>
            <person name="Irimia M."/>
            <person name="Maruyama S."/>
            <person name="Arias M.C."/>
            <person name="Ball S.G."/>
            <person name="Gile G.H."/>
            <person name="Hirakawa Y."/>
            <person name="Hopkins J.F."/>
            <person name="Rensing S.A."/>
            <person name="Schmutz J."/>
            <person name="Symeonidi A."/>
            <person name="Elias M."/>
            <person name="Eveleigh R.J."/>
            <person name="Herman E.K."/>
            <person name="Klute M.J."/>
            <person name="Nakayama T."/>
            <person name="Obornik M."/>
            <person name="Reyes-Prieto A."/>
            <person name="Armbrust E.V."/>
            <person name="Aves S.J."/>
            <person name="Beiko R.G."/>
            <person name="Coutinho P."/>
            <person name="Dacks J.B."/>
            <person name="Durnford D.G."/>
            <person name="Fast N.M."/>
            <person name="Green B.R."/>
            <person name="Grisdale C."/>
            <person name="Hempe F."/>
            <person name="Henrissat B."/>
            <person name="Hoppner M.P."/>
            <person name="Ishida K.-I."/>
            <person name="Kim E."/>
            <person name="Koreny L."/>
            <person name="Kroth P.G."/>
            <person name="Liu Y."/>
            <person name="Malik S.-B."/>
            <person name="Maier U.G."/>
            <person name="McRose D."/>
            <person name="Mock T."/>
            <person name="Neilson J.A."/>
            <person name="Onodera N.T."/>
            <person name="Poole A.M."/>
            <person name="Pritham E.J."/>
            <person name="Richards T.A."/>
            <person name="Rocap G."/>
            <person name="Roy S.W."/>
            <person name="Sarai C."/>
            <person name="Schaack S."/>
            <person name="Shirato S."/>
            <person name="Slamovits C.H."/>
            <person name="Spencer D.F."/>
            <person name="Suzuki S."/>
            <person name="Worden A.Z."/>
            <person name="Zauner S."/>
            <person name="Barry K."/>
            <person name="Bell C."/>
            <person name="Bharti A.K."/>
            <person name="Crow J.A."/>
            <person name="Grimwood J."/>
            <person name="Kramer R."/>
            <person name="Lindquist E."/>
            <person name="Lucas S."/>
            <person name="Salamov A."/>
            <person name="McFadden G.I."/>
            <person name="Lane C.E."/>
            <person name="Keeling P.J."/>
            <person name="Gray M.W."/>
            <person name="Grigoriev I.V."/>
            <person name="Archibald J.M."/>
        </authorList>
    </citation>
    <scope>NUCLEOTIDE SEQUENCE</scope>
    <source>
        <strain evidence="3">CCMP2712</strain>
    </source>
</reference>
<reference evidence="1 3" key="1">
    <citation type="journal article" date="2012" name="Nature">
        <title>Algal genomes reveal evolutionary mosaicism and the fate of nucleomorphs.</title>
        <authorList>
            <consortium name="DOE Joint Genome Institute"/>
            <person name="Curtis B.A."/>
            <person name="Tanifuji G."/>
            <person name="Burki F."/>
            <person name="Gruber A."/>
            <person name="Irimia M."/>
            <person name="Maruyama S."/>
            <person name="Arias M.C."/>
            <person name="Ball S.G."/>
            <person name="Gile G.H."/>
            <person name="Hirakawa Y."/>
            <person name="Hopkins J.F."/>
            <person name="Kuo A."/>
            <person name="Rensing S.A."/>
            <person name="Schmutz J."/>
            <person name="Symeonidi A."/>
            <person name="Elias M."/>
            <person name="Eveleigh R.J."/>
            <person name="Herman E.K."/>
            <person name="Klute M.J."/>
            <person name="Nakayama T."/>
            <person name="Obornik M."/>
            <person name="Reyes-Prieto A."/>
            <person name="Armbrust E.V."/>
            <person name="Aves S.J."/>
            <person name="Beiko R.G."/>
            <person name="Coutinho P."/>
            <person name="Dacks J.B."/>
            <person name="Durnford D.G."/>
            <person name="Fast N.M."/>
            <person name="Green B.R."/>
            <person name="Grisdale C.J."/>
            <person name="Hempel F."/>
            <person name="Henrissat B."/>
            <person name="Hoppner M.P."/>
            <person name="Ishida K."/>
            <person name="Kim E."/>
            <person name="Koreny L."/>
            <person name="Kroth P.G."/>
            <person name="Liu Y."/>
            <person name="Malik S.B."/>
            <person name="Maier U.G."/>
            <person name="McRose D."/>
            <person name="Mock T."/>
            <person name="Neilson J.A."/>
            <person name="Onodera N.T."/>
            <person name="Poole A.M."/>
            <person name="Pritham E.J."/>
            <person name="Richards T.A."/>
            <person name="Rocap G."/>
            <person name="Roy S.W."/>
            <person name="Sarai C."/>
            <person name="Schaack S."/>
            <person name="Shirato S."/>
            <person name="Slamovits C.H."/>
            <person name="Spencer D.F."/>
            <person name="Suzuki S."/>
            <person name="Worden A.Z."/>
            <person name="Zauner S."/>
            <person name="Barry K."/>
            <person name="Bell C."/>
            <person name="Bharti A.K."/>
            <person name="Crow J.A."/>
            <person name="Grimwood J."/>
            <person name="Kramer R."/>
            <person name="Lindquist E."/>
            <person name="Lucas S."/>
            <person name="Salamov A."/>
            <person name="McFadden G.I."/>
            <person name="Lane C.E."/>
            <person name="Keeling P.J."/>
            <person name="Gray M.W."/>
            <person name="Grigoriev I.V."/>
            <person name="Archibald J.M."/>
        </authorList>
    </citation>
    <scope>NUCLEOTIDE SEQUENCE</scope>
    <source>
        <strain evidence="1 3">CCMP2712</strain>
    </source>
</reference>
<keyword evidence="3" id="KW-1185">Reference proteome</keyword>
<dbReference type="InterPro" id="IPR016024">
    <property type="entry name" value="ARM-type_fold"/>
</dbReference>
<dbReference type="RefSeq" id="XP_005822613.1">
    <property type="nucleotide sequence ID" value="XM_005822556.1"/>
</dbReference>
<dbReference type="EnsemblProtists" id="EKX35633">
    <property type="protein sequence ID" value="EKX35633"/>
    <property type="gene ID" value="GUITHDRAFT_118232"/>
</dbReference>
<dbReference type="PaxDb" id="55529-EKX35633"/>
<sequence length="432" mass="47457">MPSQADHLDENSQSSNQEIAELAALIDSEIADEQLEAIEEVSQLIAREPIPDISLLSSICKQEKTLRGINRLILSDDDDGRQAACNLLFMLSMSQPERPFDNPCAAHVQNRAMIGNFPGLFQAFVVALDKGSIHTKNAALNALMSISFDNAENCLRIAETPGMIQTLLEGLNIGSDESRDGASGVLCNIVYYNKEAAQLVLGLDNVLAILKGLCISKDNWSNYLGVSVIEAFCHQEHVVPMLRQARAVDALKEAMTAQDSSVLYSQTTRLAAMMALARLVDHRELPSMHMGKDVLVDATDALRHSLNGEAWGTPSIVFLPIDCLKALANISVCRDNRRCLIDAQVIQLYARIFSKWISQAERKYEVNHLERAALKSHENCSKDTENHTSASENTIGFDTESLNGTVKHEEVELALAGLSNLSHDFQSRTVVA</sequence>
<dbReference type="SUPFAM" id="SSF48371">
    <property type="entry name" value="ARM repeat"/>
    <property type="match status" value="1"/>
</dbReference>
<proteinExistence type="predicted"/>
<dbReference type="HOGENOM" id="CLU_635301_0_0_1"/>
<dbReference type="InterPro" id="IPR011989">
    <property type="entry name" value="ARM-like"/>
</dbReference>
<gene>
    <name evidence="1" type="ORF">GUITHDRAFT_118232</name>
</gene>
<name>L1IHB1_GUITC</name>